<comment type="caution">
    <text evidence="1">The sequence shown here is derived from an EMBL/GenBank/DDBJ whole genome shotgun (WGS) entry which is preliminary data.</text>
</comment>
<dbReference type="EMBL" id="CAJVPT010013770">
    <property type="protein sequence ID" value="CAG8598886.1"/>
    <property type="molecule type" value="Genomic_DNA"/>
</dbReference>
<keyword evidence="2" id="KW-1185">Reference proteome</keyword>
<proteinExistence type="predicted"/>
<evidence type="ECO:0000313" key="1">
    <source>
        <dbReference type="EMBL" id="CAG8598886.1"/>
    </source>
</evidence>
<gene>
    <name evidence="1" type="ORF">ACOLOM_LOCUS6609</name>
</gene>
<dbReference type="Proteomes" id="UP000789525">
    <property type="component" value="Unassembled WGS sequence"/>
</dbReference>
<sequence>MPHASLTQSTTSSSTLLEHVYIKQGPKPLAKIAEMIHLSSSLKINLVEPVLFMRGNPQESLGCFLRGELCFNLSKPTKIKKIEMKFIGKLKTFWPEGKISHDVNSNRNNLCEKREIITHNWTFLAPILSGCHILPTGTCHYPFELFLPGDIPETIEASRGSVTYKLVASVIRQGFSPNINTTQYIPIVRTPLNEQNPEGISVSSIKGSLNYEISIPKRAYALGDAMEIDLKLRPTTRNIRVVGAKIQLTEDATYKAGTQKYQEVKSLNSLQVKGHEGQRSPFEWRDDEYFIISEPDPFQISEEE</sequence>
<reference evidence="1" key="1">
    <citation type="submission" date="2021-06" db="EMBL/GenBank/DDBJ databases">
        <authorList>
            <person name="Kallberg Y."/>
            <person name="Tangrot J."/>
            <person name="Rosling A."/>
        </authorList>
    </citation>
    <scope>NUCLEOTIDE SEQUENCE</scope>
    <source>
        <strain evidence="1">CL356</strain>
    </source>
</reference>
<name>A0ACA9MLK3_9GLOM</name>
<accession>A0ACA9MLK3</accession>
<evidence type="ECO:0000313" key="2">
    <source>
        <dbReference type="Proteomes" id="UP000789525"/>
    </source>
</evidence>
<protein>
    <submittedName>
        <fullName evidence="1">16033_t:CDS:1</fullName>
    </submittedName>
</protein>
<organism evidence="1 2">
    <name type="scientific">Acaulospora colombiana</name>
    <dbReference type="NCBI Taxonomy" id="27376"/>
    <lineage>
        <taxon>Eukaryota</taxon>
        <taxon>Fungi</taxon>
        <taxon>Fungi incertae sedis</taxon>
        <taxon>Mucoromycota</taxon>
        <taxon>Glomeromycotina</taxon>
        <taxon>Glomeromycetes</taxon>
        <taxon>Diversisporales</taxon>
        <taxon>Acaulosporaceae</taxon>
        <taxon>Acaulospora</taxon>
    </lineage>
</organism>
<feature type="non-terminal residue" evidence="1">
    <location>
        <position position="304"/>
    </location>
</feature>